<comment type="caution">
    <text evidence="2">The sequence shown here is derived from an EMBL/GenBank/DDBJ whole genome shotgun (WGS) entry which is preliminary data.</text>
</comment>
<feature type="region of interest" description="Disordered" evidence="1">
    <location>
        <begin position="42"/>
        <end position="97"/>
    </location>
</feature>
<protein>
    <submittedName>
        <fullName evidence="2">Uncharacterized protein</fullName>
    </submittedName>
</protein>
<reference evidence="2" key="1">
    <citation type="submission" date="2022-11" db="EMBL/GenBank/DDBJ databases">
        <authorList>
            <person name="Hyden B.L."/>
            <person name="Feng K."/>
            <person name="Yates T."/>
            <person name="Jawdy S."/>
            <person name="Smart L.B."/>
            <person name="Muchero W."/>
        </authorList>
    </citation>
    <scope>NUCLEOTIDE SEQUENCE</scope>
    <source>
        <tissue evidence="2">Shoot tip</tissue>
    </source>
</reference>
<gene>
    <name evidence="2" type="ORF">OIU79_001828</name>
</gene>
<organism evidence="2 3">
    <name type="scientific">Salix purpurea</name>
    <name type="common">Purple osier willow</name>
    <dbReference type="NCBI Taxonomy" id="77065"/>
    <lineage>
        <taxon>Eukaryota</taxon>
        <taxon>Viridiplantae</taxon>
        <taxon>Streptophyta</taxon>
        <taxon>Embryophyta</taxon>
        <taxon>Tracheophyta</taxon>
        <taxon>Spermatophyta</taxon>
        <taxon>Magnoliopsida</taxon>
        <taxon>eudicotyledons</taxon>
        <taxon>Gunneridae</taxon>
        <taxon>Pentapetalae</taxon>
        <taxon>rosids</taxon>
        <taxon>fabids</taxon>
        <taxon>Malpighiales</taxon>
        <taxon>Salicaceae</taxon>
        <taxon>Saliceae</taxon>
        <taxon>Salix</taxon>
    </lineage>
</organism>
<keyword evidence="3" id="KW-1185">Reference proteome</keyword>
<evidence type="ECO:0000256" key="1">
    <source>
        <dbReference type="SAM" id="MobiDB-lite"/>
    </source>
</evidence>
<evidence type="ECO:0000313" key="2">
    <source>
        <dbReference type="EMBL" id="KAJ6734635.1"/>
    </source>
</evidence>
<name>A0A9Q0URM8_SALPP</name>
<proteinExistence type="predicted"/>
<feature type="non-terminal residue" evidence="2">
    <location>
        <position position="97"/>
    </location>
</feature>
<dbReference type="Proteomes" id="UP001151532">
    <property type="component" value="Chromosome 17"/>
</dbReference>
<sequence length="97" mass="10903">MCGGAGFRSDWSVRRKEVVGGWKEKKGGLRCRGVGSNEWRGELTGKEHLSEKRAHEKGGCRRRGAGHRPGEKESGRGRAATPRRRESDGFKWRLVSR</sequence>
<feature type="compositionally biased region" description="Basic and acidic residues" evidence="1">
    <location>
        <begin position="42"/>
        <end position="59"/>
    </location>
</feature>
<reference evidence="2" key="2">
    <citation type="journal article" date="2023" name="Int. J. Mol. Sci.">
        <title>De Novo Assembly and Annotation of 11 Diverse Shrub Willow (Salix) Genomes Reveals Novel Gene Organization in Sex-Linked Regions.</title>
        <authorList>
            <person name="Hyden B."/>
            <person name="Feng K."/>
            <person name="Yates T.B."/>
            <person name="Jawdy S."/>
            <person name="Cereghino C."/>
            <person name="Smart L.B."/>
            <person name="Muchero W."/>
        </authorList>
    </citation>
    <scope>NUCLEOTIDE SEQUENCE</scope>
    <source>
        <tissue evidence="2">Shoot tip</tissue>
    </source>
</reference>
<dbReference type="AlphaFoldDB" id="A0A9Q0URM8"/>
<accession>A0A9Q0URM8</accession>
<evidence type="ECO:0000313" key="3">
    <source>
        <dbReference type="Proteomes" id="UP001151532"/>
    </source>
</evidence>
<dbReference type="EMBL" id="JAPFFK010000011">
    <property type="protein sequence ID" value="KAJ6734635.1"/>
    <property type="molecule type" value="Genomic_DNA"/>
</dbReference>